<dbReference type="GeneID" id="67787428"/>
<keyword evidence="8 9" id="KW-0472">Membrane</keyword>
<evidence type="ECO:0000259" key="11">
    <source>
        <dbReference type="PROSITE" id="PS50855"/>
    </source>
</evidence>
<dbReference type="GO" id="GO:0005743">
    <property type="term" value="C:mitochondrial inner membrane"/>
    <property type="evidence" value="ECO:0007669"/>
    <property type="project" value="UniProtKB-SubCell"/>
</dbReference>
<evidence type="ECO:0000256" key="9">
    <source>
        <dbReference type="RuleBase" id="RU000369"/>
    </source>
</evidence>
<dbReference type="EC" id="7.1.1.9" evidence="9"/>
<feature type="transmembrane region" description="Helical" evidence="10">
    <location>
        <begin position="126"/>
        <end position="146"/>
    </location>
</feature>
<feature type="transmembrane region" description="Helical" evidence="10">
    <location>
        <begin position="322"/>
        <end position="348"/>
    </location>
</feature>
<evidence type="ECO:0000256" key="4">
    <source>
        <dbReference type="ARBA" id="ARBA00009578"/>
    </source>
</evidence>
<comment type="catalytic activity">
    <reaction evidence="9">
        <text>4 Fe(II)-[cytochrome c] + O2 + 8 H(+)(in) = 4 Fe(III)-[cytochrome c] + 2 H2O + 4 H(+)(out)</text>
        <dbReference type="Rhea" id="RHEA:11436"/>
        <dbReference type="Rhea" id="RHEA-COMP:10350"/>
        <dbReference type="Rhea" id="RHEA-COMP:14399"/>
        <dbReference type="ChEBI" id="CHEBI:15377"/>
        <dbReference type="ChEBI" id="CHEBI:15378"/>
        <dbReference type="ChEBI" id="CHEBI:15379"/>
        <dbReference type="ChEBI" id="CHEBI:29033"/>
        <dbReference type="ChEBI" id="CHEBI:29034"/>
        <dbReference type="EC" id="7.1.1.9"/>
    </reaction>
</comment>
<keyword evidence="9" id="KW-0186">Copper</keyword>
<dbReference type="AlphaFoldDB" id="A0A899L712"/>
<protein>
    <recommendedName>
        <fullName evidence="5 9">Cytochrome c oxidase subunit 1</fullName>
        <ecNumber evidence="9">7.1.1.9</ecNumber>
    </recommendedName>
</protein>
<dbReference type="GO" id="GO:0015990">
    <property type="term" value="P:electron transport coupled proton transport"/>
    <property type="evidence" value="ECO:0007669"/>
    <property type="project" value="TreeGrafter"/>
</dbReference>
<dbReference type="GO" id="GO:0004129">
    <property type="term" value="F:cytochrome-c oxidase activity"/>
    <property type="evidence" value="ECO:0007669"/>
    <property type="project" value="UniProtKB-EC"/>
</dbReference>
<dbReference type="EMBL" id="MT527191">
    <property type="protein sequence ID" value="QSM34657.1"/>
    <property type="molecule type" value="Genomic_DNA"/>
</dbReference>
<evidence type="ECO:0000256" key="7">
    <source>
        <dbReference type="ARBA" id="ARBA00022989"/>
    </source>
</evidence>
<feature type="transmembrane region" description="Helical" evidence="10">
    <location>
        <begin position="360"/>
        <end position="379"/>
    </location>
</feature>
<evidence type="ECO:0000256" key="6">
    <source>
        <dbReference type="ARBA" id="ARBA00022692"/>
    </source>
</evidence>
<comment type="pathway">
    <text evidence="3 9">Energy metabolism; oxidative phosphorylation.</text>
</comment>
<dbReference type="PROSITE" id="PS50855">
    <property type="entry name" value="COX1"/>
    <property type="match status" value="1"/>
</dbReference>
<dbReference type="PANTHER" id="PTHR10422">
    <property type="entry name" value="CYTOCHROME C OXIDASE SUBUNIT 1"/>
    <property type="match status" value="1"/>
</dbReference>
<comment type="function">
    <text evidence="9">Component of the cytochrome c oxidase, the last enzyme in the mitochondrial electron transport chain which drives oxidative phosphorylation. The respiratory chain contains 3 multisubunit complexes succinate dehydrogenase (complex II, CII), ubiquinol-cytochrome c oxidoreductase (cytochrome b-c1 complex, complex III, CIII) and cytochrome c oxidase (complex IV, CIV), that cooperate to transfer electrons derived from NADH and succinate to molecular oxygen, creating an electrochemical gradient over the inner membrane that drives transmembrane transport and the ATP synthase. Cytochrome c oxidase is the component of the respiratory chain that catalyzes the reduction of oxygen to water. Electrons originating from reduced cytochrome c in the intermembrane space (IMS) are transferred via the dinuclear copper A center (CU(A)) of subunit 2 and heme A of subunit 1 to the active site in subunit 1, a binuclear center (BNC) formed by heme A3 and copper B (CU(B)). The BNC reduces molecular oxygen to 2 water molecules using 4 electrons from cytochrome c in the IMS and 4 protons from the mitochondrial matrix.</text>
</comment>
<feature type="transmembrane region" description="Helical" evidence="10">
    <location>
        <begin position="469"/>
        <end position="495"/>
    </location>
</feature>
<keyword evidence="9" id="KW-0813">Transport</keyword>
<organism evidence="12">
    <name type="scientific">Amaga expatria</name>
    <dbReference type="NCBI Taxonomy" id="2744267"/>
    <lineage>
        <taxon>Eukaryota</taxon>
        <taxon>Metazoa</taxon>
        <taxon>Spiralia</taxon>
        <taxon>Lophotrochozoa</taxon>
        <taxon>Platyhelminthes</taxon>
        <taxon>Rhabditophora</taxon>
        <taxon>Seriata</taxon>
        <taxon>Tricladida</taxon>
        <taxon>Continenticola</taxon>
        <taxon>Geoplanoidea</taxon>
        <taxon>Geoplanidae</taxon>
        <taxon>Geoplaninae</taxon>
        <taxon>Amaga</taxon>
    </lineage>
</organism>
<dbReference type="InterPro" id="IPR023615">
    <property type="entry name" value="Cyt_c_Oxase_su1_BS"/>
</dbReference>
<name>A0A899L712_9PLAT</name>
<comment type="similarity">
    <text evidence="4 9">Belongs to the heme-copper respiratory oxidase family.</text>
</comment>
<comment type="cofactor">
    <cofactor evidence="1">
        <name>heme</name>
        <dbReference type="ChEBI" id="CHEBI:30413"/>
    </cofactor>
</comment>
<geneLocation type="mitochondrion" evidence="12"/>
<keyword evidence="9" id="KW-0679">Respiratory chain</keyword>
<gene>
    <name evidence="12" type="primary">cox1</name>
</gene>
<dbReference type="GO" id="GO:0020037">
    <property type="term" value="F:heme binding"/>
    <property type="evidence" value="ECO:0007669"/>
    <property type="project" value="InterPro"/>
</dbReference>
<dbReference type="Pfam" id="PF00115">
    <property type="entry name" value="COX1"/>
    <property type="match status" value="1"/>
</dbReference>
<keyword evidence="9" id="KW-0249">Electron transport</keyword>
<dbReference type="Gene3D" id="1.20.210.10">
    <property type="entry name" value="Cytochrome c oxidase-like, subunit I domain"/>
    <property type="match status" value="1"/>
</dbReference>
<dbReference type="UniPathway" id="UPA00705"/>
<feature type="transmembrane region" description="Helical" evidence="10">
    <location>
        <begin position="71"/>
        <end position="91"/>
    </location>
</feature>
<comment type="subcellular location">
    <subcellularLocation>
        <location evidence="2">Membrane</location>
        <topology evidence="2">Multi-pass membrane protein</topology>
    </subcellularLocation>
    <subcellularLocation>
        <location evidence="9">Mitochondrion inner membrane</location>
        <topology evidence="9">Multi-pass membrane protein</topology>
    </subcellularLocation>
</comment>
<dbReference type="GO" id="GO:0046872">
    <property type="term" value="F:metal ion binding"/>
    <property type="evidence" value="ECO:0007669"/>
    <property type="project" value="UniProtKB-KW"/>
</dbReference>
<proteinExistence type="inferred from homology"/>
<keyword evidence="6 9" id="KW-0812">Transmembrane</keyword>
<dbReference type="CDD" id="cd01663">
    <property type="entry name" value="Cyt_c_Oxidase_I"/>
    <property type="match status" value="1"/>
</dbReference>
<keyword evidence="9 12" id="KW-0496">Mitochondrion</keyword>
<evidence type="ECO:0000256" key="10">
    <source>
        <dbReference type="SAM" id="Phobius"/>
    </source>
</evidence>
<dbReference type="PANTHER" id="PTHR10422:SF18">
    <property type="entry name" value="CYTOCHROME C OXIDASE SUBUNIT 1"/>
    <property type="match status" value="1"/>
</dbReference>
<evidence type="ECO:0000256" key="1">
    <source>
        <dbReference type="ARBA" id="ARBA00001971"/>
    </source>
</evidence>
<accession>A0A899L712</accession>
<feature type="transmembrane region" description="Helical" evidence="10">
    <location>
        <begin position="399"/>
        <end position="418"/>
    </location>
</feature>
<feature type="transmembrane region" description="Helical" evidence="10">
    <location>
        <begin position="430"/>
        <end position="449"/>
    </location>
</feature>
<dbReference type="SUPFAM" id="SSF81442">
    <property type="entry name" value="Cytochrome c oxidase subunit I-like"/>
    <property type="match status" value="1"/>
</dbReference>
<reference evidence="12" key="1">
    <citation type="journal article" name="PeerJ">
        <title>The land flatworm Amaga expatria (Geoplanidae) in Guadeloupe and Martinique: new reports and molecular characterization including complete mitogenome.</title>
        <authorList>
            <person name="Justine J.L."/>
            <person name="Gey D."/>
            <person name="Thevenot J."/>
            <person name="Gastineau R."/>
            <person name="Jones H.D."/>
        </authorList>
    </citation>
    <scope>NUCLEOTIDE SEQUENCE</scope>
</reference>
<feature type="transmembrane region" description="Helical" evidence="10">
    <location>
        <begin position="262"/>
        <end position="280"/>
    </location>
</feature>
<dbReference type="RefSeq" id="YP_010175650.1">
    <property type="nucleotide sequence ID" value="NC_057980.1"/>
</dbReference>
<keyword evidence="9" id="KW-0999">Mitochondrion inner membrane</keyword>
<keyword evidence="7 10" id="KW-1133">Transmembrane helix</keyword>
<feature type="domain" description="Cytochrome oxidase subunit I profile" evidence="11">
    <location>
        <begin position="16"/>
        <end position="536"/>
    </location>
</feature>
<evidence type="ECO:0000256" key="8">
    <source>
        <dbReference type="ARBA" id="ARBA00023136"/>
    </source>
</evidence>
<keyword evidence="9" id="KW-0479">Metal-binding</keyword>
<keyword evidence="9" id="KW-0408">Iron</keyword>
<feature type="transmembrane region" description="Helical" evidence="10">
    <location>
        <begin position="38"/>
        <end position="59"/>
    </location>
</feature>
<sequence>MNILNVYNNGNSFNIWLRLNLWIERWLFSTNHKDIGTWYLILGVLMGLVGTSLSVLIRIELGSGGSIIGDSIFYNAMITAHGLIMIFFFVMPVMIGGFGNWLVPLLMGIIDMIFPRGNNFSLMLMLPSLILILISLLIGGGVGAGWTLYPPLTSNIQHSGVSMDFAIFSIHIAGMSSILGAINFITTILNMKIKIPSSSLPLFVWSINITAFLLLLSLPVLAGGLTMLLTDRNFNTSFFDPCGGGDPILFQHIFWFFGHPEVYILILPGFGLISHIIIFYSGKDFSFGHLGMLYAMLSIGFLGFIVWAHHMYTIGLDLDSRAYFTGATMIIGVPTGIKIFSWLATIYGSSWNIFDNSVSLLWALGFIFLFTVGGLTGIILSNASLDVCLHDTYYVVAHFHYVLSLGAVFSIFAGFIHWWPLFSGVSMNPFFLFSHFCTMFVGVNMTFFPQHFLGLQGMPRRYVDYSDEYIFWNKISSLGSVITLLSLVLFFYILIVSLVEENRLVYVSSGPNSVEWISIVYPGPLHAYESQVPVVTISTNISNSYVNSIIDMNNKKLNNLNLNSSELESIFQNNIGYWKNK</sequence>
<feature type="transmembrane region" description="Helical" evidence="10">
    <location>
        <begin position="166"/>
        <end position="190"/>
    </location>
</feature>
<dbReference type="InterPro" id="IPR033944">
    <property type="entry name" value="Cyt_c_oxase_su1_dom"/>
</dbReference>
<dbReference type="GO" id="GO:0045277">
    <property type="term" value="C:respiratory chain complex IV"/>
    <property type="evidence" value="ECO:0007669"/>
    <property type="project" value="InterPro"/>
</dbReference>
<evidence type="ECO:0000256" key="2">
    <source>
        <dbReference type="ARBA" id="ARBA00004141"/>
    </source>
</evidence>
<feature type="transmembrane region" description="Helical" evidence="10">
    <location>
        <begin position="292"/>
        <end position="310"/>
    </location>
</feature>
<evidence type="ECO:0000256" key="5">
    <source>
        <dbReference type="ARBA" id="ARBA00015947"/>
    </source>
</evidence>
<dbReference type="InterPro" id="IPR036927">
    <property type="entry name" value="Cyt_c_oxase-like_su1_sf"/>
</dbReference>
<evidence type="ECO:0000256" key="3">
    <source>
        <dbReference type="ARBA" id="ARBA00004673"/>
    </source>
</evidence>
<feature type="transmembrane region" description="Helical" evidence="10">
    <location>
        <begin position="202"/>
        <end position="229"/>
    </location>
</feature>
<dbReference type="GO" id="GO:0006123">
    <property type="term" value="P:mitochondrial electron transport, cytochrome c to oxygen"/>
    <property type="evidence" value="ECO:0007669"/>
    <property type="project" value="TreeGrafter"/>
</dbReference>
<dbReference type="InterPro" id="IPR000883">
    <property type="entry name" value="Cyt_C_Oxase_1"/>
</dbReference>
<dbReference type="InterPro" id="IPR023616">
    <property type="entry name" value="Cyt_c_oxase-like_su1_dom"/>
</dbReference>
<evidence type="ECO:0000313" key="12">
    <source>
        <dbReference type="EMBL" id="QSM34657.1"/>
    </source>
</evidence>
<keyword evidence="9" id="KW-0349">Heme</keyword>
<dbReference type="PRINTS" id="PR01165">
    <property type="entry name" value="CYCOXIDASEI"/>
</dbReference>
<dbReference type="PROSITE" id="PS00077">
    <property type="entry name" value="COX1_CUB"/>
    <property type="match status" value="1"/>
</dbReference>